<sequence length="412" mass="42164">MRSLRGAKSGWRPGWPAGVGVAVAALLLPTAGAGTTAAAEAAPLAALIVVAPDGDDGGAGTVADPLATVQAAVDRAGPGDTVQVRGGTYTLSENITIATSGEPGSPITLSAYPGERPVIDGDELPASHTPVGGSIPREERGAIHMEAAHWVIENLEIIRGPYGIYCDGCDDNVFRNLTTRDNYETGFQLQGVSSRNLIENLDSFGNHDPRKNGESADGLGIKEGAGEGNRVVGARLWHNADDGFDAWEFLSPVALESTVAWGNGFNRWDFPDFEGDGNGFKMGGGDEDLPADHALSNCLAFGNAVDGVTDNGNPGALTVTRTSTYANGGTGFDLADSRTALTANLSVLDAAAVEPGGGTSEGNSWDLGGDWGEDSVLSVDASTITGPRGPDGAIPSSDFLVPADGSAIGARF</sequence>
<dbReference type="Pfam" id="PF22842">
    <property type="entry name" value="Pel9A-like_beta_helix"/>
    <property type="match status" value="1"/>
</dbReference>
<comment type="cofactor">
    <cofactor evidence="1">
        <name>Ca(2+)</name>
        <dbReference type="ChEBI" id="CHEBI:29108"/>
    </cofactor>
</comment>
<feature type="chain" id="PRO_5039539614" evidence="9">
    <location>
        <begin position="34"/>
        <end position="412"/>
    </location>
</feature>
<evidence type="ECO:0000313" key="11">
    <source>
        <dbReference type="EMBL" id="KAB8165829.1"/>
    </source>
</evidence>
<accession>A0A5N6ADC0</accession>
<keyword evidence="4" id="KW-0479">Metal-binding</keyword>
<protein>
    <submittedName>
        <fullName evidence="11">Pectate lyase</fullName>
    </submittedName>
</protein>
<dbReference type="SMART" id="SM00710">
    <property type="entry name" value="PbH1"/>
    <property type="match status" value="6"/>
</dbReference>
<dbReference type="InterPro" id="IPR006626">
    <property type="entry name" value="PbH1"/>
</dbReference>
<reference evidence="11" key="1">
    <citation type="submission" date="2019-10" db="EMBL/GenBank/DDBJ databases">
        <title>Nonomuraea sp. nov., isolated from Phyllanthus amarus.</title>
        <authorList>
            <person name="Klykleung N."/>
            <person name="Tanasupawat S."/>
        </authorList>
    </citation>
    <scope>NUCLEOTIDE SEQUENCE [LARGE SCALE GENOMIC DNA]</scope>
    <source>
        <strain evidence="11">3MP-10</strain>
    </source>
</reference>
<dbReference type="InterPro" id="IPR052052">
    <property type="entry name" value="Polysaccharide_Lyase_9"/>
</dbReference>
<dbReference type="EMBL" id="VDLY02000007">
    <property type="protein sequence ID" value="KAB8165829.1"/>
    <property type="molecule type" value="Genomic_DNA"/>
</dbReference>
<keyword evidence="12" id="KW-1185">Reference proteome</keyword>
<keyword evidence="5 9" id="KW-0732">Signal</keyword>
<dbReference type="OrthoDB" id="9762467at2"/>
<comment type="similarity">
    <text evidence="8">Belongs to the polysaccharide lyase 9 family.</text>
</comment>
<dbReference type="PANTHER" id="PTHR40088">
    <property type="entry name" value="PECTATE LYASE (EUROFUNG)"/>
    <property type="match status" value="1"/>
</dbReference>
<evidence type="ECO:0000256" key="5">
    <source>
        <dbReference type="ARBA" id="ARBA00022729"/>
    </source>
</evidence>
<dbReference type="Proteomes" id="UP000314251">
    <property type="component" value="Unassembled WGS sequence"/>
</dbReference>
<evidence type="ECO:0000256" key="3">
    <source>
        <dbReference type="ARBA" id="ARBA00022525"/>
    </source>
</evidence>
<evidence type="ECO:0000259" key="10">
    <source>
        <dbReference type="Pfam" id="PF22842"/>
    </source>
</evidence>
<proteinExistence type="inferred from homology"/>
<evidence type="ECO:0000256" key="8">
    <source>
        <dbReference type="ARBA" id="ARBA00038263"/>
    </source>
</evidence>
<keyword evidence="6" id="KW-0106">Calcium</keyword>
<dbReference type="GO" id="GO:0016837">
    <property type="term" value="F:carbon-oxygen lyase activity, acting on polysaccharides"/>
    <property type="evidence" value="ECO:0007669"/>
    <property type="project" value="TreeGrafter"/>
</dbReference>
<keyword evidence="3" id="KW-0964">Secreted</keyword>
<organism evidence="11 12">
    <name type="scientific">Streptomyces mimosae</name>
    <dbReference type="NCBI Taxonomy" id="2586635"/>
    <lineage>
        <taxon>Bacteria</taxon>
        <taxon>Bacillati</taxon>
        <taxon>Actinomycetota</taxon>
        <taxon>Actinomycetes</taxon>
        <taxon>Kitasatosporales</taxon>
        <taxon>Streptomycetaceae</taxon>
        <taxon>Streptomyces</taxon>
    </lineage>
</organism>
<evidence type="ECO:0000256" key="6">
    <source>
        <dbReference type="ARBA" id="ARBA00022837"/>
    </source>
</evidence>
<evidence type="ECO:0000256" key="2">
    <source>
        <dbReference type="ARBA" id="ARBA00004613"/>
    </source>
</evidence>
<dbReference type="InterPro" id="IPR053868">
    <property type="entry name" value="Pel9A-like_beta_helix"/>
</dbReference>
<dbReference type="SUPFAM" id="SSF51126">
    <property type="entry name" value="Pectin lyase-like"/>
    <property type="match status" value="1"/>
</dbReference>
<dbReference type="Gene3D" id="2.160.20.10">
    <property type="entry name" value="Single-stranded right-handed beta-helix, Pectin lyase-like"/>
    <property type="match status" value="1"/>
</dbReference>
<gene>
    <name evidence="11" type="ORF">FH607_012975</name>
</gene>
<dbReference type="PANTHER" id="PTHR40088:SF1">
    <property type="entry name" value="PECTATE LYASE PEL9"/>
    <property type="match status" value="1"/>
</dbReference>
<keyword evidence="7 11" id="KW-0456">Lyase</keyword>
<comment type="caution">
    <text evidence="11">The sequence shown here is derived from an EMBL/GenBank/DDBJ whole genome shotgun (WGS) entry which is preliminary data.</text>
</comment>
<evidence type="ECO:0000256" key="1">
    <source>
        <dbReference type="ARBA" id="ARBA00001913"/>
    </source>
</evidence>
<dbReference type="GO" id="GO:0005576">
    <property type="term" value="C:extracellular region"/>
    <property type="evidence" value="ECO:0007669"/>
    <property type="project" value="UniProtKB-SubCell"/>
</dbReference>
<feature type="signal peptide" evidence="9">
    <location>
        <begin position="1"/>
        <end position="33"/>
    </location>
</feature>
<evidence type="ECO:0000256" key="9">
    <source>
        <dbReference type="SAM" id="SignalP"/>
    </source>
</evidence>
<dbReference type="InterPro" id="IPR012334">
    <property type="entry name" value="Pectin_lyas_fold"/>
</dbReference>
<evidence type="ECO:0000256" key="7">
    <source>
        <dbReference type="ARBA" id="ARBA00023239"/>
    </source>
</evidence>
<comment type="subcellular location">
    <subcellularLocation>
        <location evidence="2">Secreted</location>
    </subcellularLocation>
</comment>
<dbReference type="AlphaFoldDB" id="A0A5N6ADC0"/>
<evidence type="ECO:0000313" key="12">
    <source>
        <dbReference type="Proteomes" id="UP000314251"/>
    </source>
</evidence>
<feature type="domain" description="Pel9A-like right handed beta-helix region" evidence="10">
    <location>
        <begin position="167"/>
        <end position="341"/>
    </location>
</feature>
<dbReference type="GO" id="GO:0046872">
    <property type="term" value="F:metal ion binding"/>
    <property type="evidence" value="ECO:0007669"/>
    <property type="project" value="UniProtKB-KW"/>
</dbReference>
<name>A0A5N6ADC0_9ACTN</name>
<dbReference type="InterPro" id="IPR011050">
    <property type="entry name" value="Pectin_lyase_fold/virulence"/>
</dbReference>
<evidence type="ECO:0000256" key="4">
    <source>
        <dbReference type="ARBA" id="ARBA00022723"/>
    </source>
</evidence>